<dbReference type="PRINTS" id="PR00069">
    <property type="entry name" value="ALDKETRDTASE"/>
</dbReference>
<dbReference type="InterPro" id="IPR018170">
    <property type="entry name" value="Aldo/ket_reductase_CS"/>
</dbReference>
<feature type="domain" description="NADP-dependent oxidoreductase" evidence="2">
    <location>
        <begin position="2"/>
        <end position="206"/>
    </location>
</feature>
<dbReference type="PANTHER" id="PTHR43364">
    <property type="entry name" value="NADH-SPECIFIC METHYLGLYOXAL REDUCTASE-RELATED"/>
    <property type="match status" value="1"/>
</dbReference>
<dbReference type="InterPro" id="IPR020471">
    <property type="entry name" value="AKR"/>
</dbReference>
<name>T1B4M0_9ZZZZ</name>
<reference evidence="3" key="2">
    <citation type="journal article" date="2014" name="ISME J.">
        <title>Microbial stratification in low pH oxic and suboxic macroscopic growths along an acid mine drainage.</title>
        <authorList>
            <person name="Mendez-Garcia C."/>
            <person name="Mesa V."/>
            <person name="Sprenger R.R."/>
            <person name="Richter M."/>
            <person name="Diez M.S."/>
            <person name="Solano J."/>
            <person name="Bargiela R."/>
            <person name="Golyshina O.V."/>
            <person name="Manteca A."/>
            <person name="Ramos J.L."/>
            <person name="Gallego J.R."/>
            <person name="Llorente I."/>
            <person name="Martins Dos Santos V.A."/>
            <person name="Jensen O.N."/>
            <person name="Pelaez A.I."/>
            <person name="Sanchez J."/>
            <person name="Ferrer M."/>
        </authorList>
    </citation>
    <scope>NUCLEOTIDE SEQUENCE</scope>
</reference>
<evidence type="ECO:0000313" key="3">
    <source>
        <dbReference type="EMBL" id="EQD47759.1"/>
    </source>
</evidence>
<proteinExistence type="predicted"/>
<organism evidence="3">
    <name type="scientific">mine drainage metagenome</name>
    <dbReference type="NCBI Taxonomy" id="410659"/>
    <lineage>
        <taxon>unclassified sequences</taxon>
        <taxon>metagenomes</taxon>
        <taxon>ecological metagenomes</taxon>
    </lineage>
</organism>
<dbReference type="InterPro" id="IPR023210">
    <property type="entry name" value="NADP_OxRdtase_dom"/>
</dbReference>
<reference evidence="3" key="1">
    <citation type="submission" date="2013-08" db="EMBL/GenBank/DDBJ databases">
        <authorList>
            <person name="Mendez C."/>
            <person name="Richter M."/>
            <person name="Ferrer M."/>
            <person name="Sanchez J."/>
        </authorList>
    </citation>
    <scope>NUCLEOTIDE SEQUENCE</scope>
</reference>
<feature type="non-terminal residue" evidence="3">
    <location>
        <position position="1"/>
    </location>
</feature>
<dbReference type="GO" id="GO:0016491">
    <property type="term" value="F:oxidoreductase activity"/>
    <property type="evidence" value="ECO:0007669"/>
    <property type="project" value="UniProtKB-KW"/>
</dbReference>
<gene>
    <name evidence="3" type="ORF">B2A_08312</name>
</gene>
<dbReference type="PROSITE" id="PS00062">
    <property type="entry name" value="ALDOKETO_REDUCTASE_2"/>
    <property type="match status" value="1"/>
</dbReference>
<dbReference type="Pfam" id="PF00248">
    <property type="entry name" value="Aldo_ket_red"/>
    <property type="match status" value="1"/>
</dbReference>
<protein>
    <submittedName>
        <fullName evidence="3">Oxidoreductase, aldo/keto reductase family</fullName>
    </submittedName>
</protein>
<dbReference type="SUPFAM" id="SSF51430">
    <property type="entry name" value="NAD(P)-linked oxidoreductase"/>
    <property type="match status" value="1"/>
</dbReference>
<evidence type="ECO:0000259" key="2">
    <source>
        <dbReference type="Pfam" id="PF00248"/>
    </source>
</evidence>
<dbReference type="AlphaFoldDB" id="T1B4M0"/>
<dbReference type="GO" id="GO:0005829">
    <property type="term" value="C:cytosol"/>
    <property type="evidence" value="ECO:0007669"/>
    <property type="project" value="TreeGrafter"/>
</dbReference>
<dbReference type="InterPro" id="IPR050523">
    <property type="entry name" value="AKR_Detox_Biosynth"/>
</dbReference>
<dbReference type="PANTHER" id="PTHR43364:SF4">
    <property type="entry name" value="NAD(P)-LINKED OXIDOREDUCTASE SUPERFAMILY PROTEIN"/>
    <property type="match status" value="1"/>
</dbReference>
<dbReference type="InterPro" id="IPR036812">
    <property type="entry name" value="NAD(P)_OxRdtase_dom_sf"/>
</dbReference>
<keyword evidence="1" id="KW-0560">Oxidoreductase</keyword>
<dbReference type="Gene3D" id="3.20.20.100">
    <property type="entry name" value="NADP-dependent oxidoreductase domain"/>
    <property type="match status" value="1"/>
</dbReference>
<dbReference type="EMBL" id="AUZZ01005979">
    <property type="protein sequence ID" value="EQD47759.1"/>
    <property type="molecule type" value="Genomic_DNA"/>
</dbReference>
<evidence type="ECO:0000256" key="1">
    <source>
        <dbReference type="ARBA" id="ARBA00023002"/>
    </source>
</evidence>
<accession>T1B4M0</accession>
<sequence length="217" mass="23755">EEVEASRQRLGTDPIDLVQVHWPDPEPDIEEGWRAIADLRDQGVVRHIGVSNFDVTQMERATAIAPVETLQPKYSLVEPSVEEEILPYAKAHRIGVIVHSPMGSGLLTGTMTAERVAHMPSDDWRRGNSEFQEPRLSRHLAMAGVLSDIGATHGGRSAAEVAIAWTLANPAVTGAIVGARSPEQVEGFAGAMSLRLTAQDLEQIQTFRTEHPRSMRL</sequence>
<comment type="caution">
    <text evidence="3">The sequence shown here is derived from an EMBL/GenBank/DDBJ whole genome shotgun (WGS) entry which is preliminary data.</text>
</comment>